<reference evidence="2 3" key="1">
    <citation type="submission" date="2018-07" db="EMBL/GenBank/DDBJ databases">
        <title>Genomic Encyclopedia of Type Strains, Phase III (KMG-III): the genomes of soil and plant-associated and newly described type strains.</title>
        <authorList>
            <person name="Whitman W."/>
        </authorList>
    </citation>
    <scope>NUCLEOTIDE SEQUENCE [LARGE SCALE GENOMIC DNA]</scope>
    <source>
        <strain evidence="2 3">CECT 8575</strain>
    </source>
</reference>
<evidence type="ECO:0000313" key="2">
    <source>
        <dbReference type="EMBL" id="RCW40260.1"/>
    </source>
</evidence>
<organism evidence="2 3">
    <name type="scientific">Halopolyspora algeriensis</name>
    <dbReference type="NCBI Taxonomy" id="1500506"/>
    <lineage>
        <taxon>Bacteria</taxon>
        <taxon>Bacillati</taxon>
        <taxon>Actinomycetota</taxon>
        <taxon>Actinomycetes</taxon>
        <taxon>Actinomycetes incertae sedis</taxon>
        <taxon>Halopolyspora</taxon>
    </lineage>
</organism>
<name>A0A368VML3_9ACTN</name>
<sequence length="293" mass="29359">MLHSQSEQDPGSMHSTSAGAPTSNSGTQAAQADQPTLYEFLTQLVSNPQARSAFEADPRASLDGAGLGDMTATDVLQGASLVLDYAPAEVVQEYGRSLQSSVDTFAASTQHVAINQLHPAQEHEHQEATEPSMLQNSQDTSSNGDADEQMPADNGNNGGGNAEAGNNVEVNHSVEHTDSHNVVSVHDVLSDNSLAGVGNTVDSVGDTVNNTVNSVSSTVDAVGVNNVVGGVANVAVEDVVGNVTGAVGGVVGGVTGAGDVQTYGGDAEANAGLVGNVGGTVDGVTSGLGLDVL</sequence>
<dbReference type="InterPro" id="IPR049709">
    <property type="entry name" value="IniB-like_N"/>
</dbReference>
<comment type="caution">
    <text evidence="2">The sequence shown here is derived from an EMBL/GenBank/DDBJ whole genome shotgun (WGS) entry which is preliminary data.</text>
</comment>
<dbReference type="EMBL" id="QPJC01000012">
    <property type="protein sequence ID" value="RCW40260.1"/>
    <property type="molecule type" value="Genomic_DNA"/>
</dbReference>
<feature type="compositionally biased region" description="Polar residues" evidence="1">
    <location>
        <begin position="1"/>
        <end position="34"/>
    </location>
</feature>
<dbReference type="AlphaFoldDB" id="A0A368VML3"/>
<protein>
    <submittedName>
        <fullName evidence="2">Uncharacterized protein</fullName>
    </submittedName>
</protein>
<evidence type="ECO:0000313" key="3">
    <source>
        <dbReference type="Proteomes" id="UP000253495"/>
    </source>
</evidence>
<gene>
    <name evidence="2" type="ORF">DFQ14_112142</name>
</gene>
<evidence type="ECO:0000256" key="1">
    <source>
        <dbReference type="SAM" id="MobiDB-lite"/>
    </source>
</evidence>
<feature type="compositionally biased region" description="Polar residues" evidence="1">
    <location>
        <begin position="132"/>
        <end position="144"/>
    </location>
</feature>
<dbReference type="Proteomes" id="UP000253495">
    <property type="component" value="Unassembled WGS sequence"/>
</dbReference>
<proteinExistence type="predicted"/>
<dbReference type="OrthoDB" id="3403955at2"/>
<dbReference type="NCBIfam" id="NF038175">
    <property type="entry name" value="IniB_NTERM"/>
    <property type="match status" value="1"/>
</dbReference>
<feature type="region of interest" description="Disordered" evidence="1">
    <location>
        <begin position="119"/>
        <end position="166"/>
    </location>
</feature>
<dbReference type="RefSeq" id="WP_141921411.1">
    <property type="nucleotide sequence ID" value="NZ_QPJC01000012.1"/>
</dbReference>
<keyword evidence="3" id="KW-1185">Reference proteome</keyword>
<feature type="region of interest" description="Disordered" evidence="1">
    <location>
        <begin position="1"/>
        <end position="35"/>
    </location>
</feature>
<accession>A0A368VML3</accession>